<sequence length="273" mass="29611">MGGGIAHPRRDVVTHTATDIPPSVSLRGADVTAVSSVREDLVSVVEAHGSLYDWASAQPQARALRGRAPVYVATLPTSAMRVVVRHAWHGGLLAPITGDRFRRPSRAPVEMSQSMALRAAGVPTTEVLGFVRYDAGPGLVRVDVVTLYVPDTADLGMVLAGLAPDMECDQALHATRALLVTLARHGVVHPDLNVKNVLLKPGAHATLEALMIDVDVVQWHPHRAPHETMHRNVSRLTRSMAKWRTHFGCDFADRRIAAFVDATNTDLLALEQH</sequence>
<organism evidence="1 2">
    <name type="scientific">Gemmatimonas aurantiaca</name>
    <dbReference type="NCBI Taxonomy" id="173480"/>
    <lineage>
        <taxon>Bacteria</taxon>
        <taxon>Pseudomonadati</taxon>
        <taxon>Gemmatimonadota</taxon>
        <taxon>Gemmatimonadia</taxon>
        <taxon>Gemmatimonadales</taxon>
        <taxon>Gemmatimonadaceae</taxon>
        <taxon>Gemmatimonas</taxon>
    </lineage>
</organism>
<reference evidence="1 2" key="1">
    <citation type="journal article" date="2018" name="Nat. Biotechnol.">
        <title>A standardized bacterial taxonomy based on genome phylogeny substantially revises the tree of life.</title>
        <authorList>
            <person name="Parks D.H."/>
            <person name="Chuvochina M."/>
            <person name="Waite D.W."/>
            <person name="Rinke C."/>
            <person name="Skarshewski A."/>
            <person name="Chaumeil P.A."/>
            <person name="Hugenholtz P."/>
        </authorList>
    </citation>
    <scope>NUCLEOTIDE SEQUENCE [LARGE SCALE GENOMIC DNA]</scope>
    <source>
        <strain evidence="1">UBA8844</strain>
    </source>
</reference>
<comment type="caution">
    <text evidence="1">The sequence shown here is derived from an EMBL/GenBank/DDBJ whole genome shotgun (WGS) entry which is preliminary data.</text>
</comment>
<name>A0A3D4VBN1_9BACT</name>
<evidence type="ECO:0000313" key="2">
    <source>
        <dbReference type="Proteomes" id="UP000264071"/>
    </source>
</evidence>
<evidence type="ECO:0008006" key="3">
    <source>
        <dbReference type="Google" id="ProtNLM"/>
    </source>
</evidence>
<dbReference type="Proteomes" id="UP000264071">
    <property type="component" value="Unassembled WGS sequence"/>
</dbReference>
<protein>
    <recommendedName>
        <fullName evidence="3">3-deoxy-D-manno-octulosonic acid kinase</fullName>
    </recommendedName>
</protein>
<dbReference type="AlphaFoldDB" id="A0A3D4VBN1"/>
<gene>
    <name evidence="1" type="ORF">DGD08_15095</name>
</gene>
<proteinExistence type="predicted"/>
<evidence type="ECO:0000313" key="1">
    <source>
        <dbReference type="EMBL" id="HCT58530.1"/>
    </source>
</evidence>
<accession>A0A3D4VBN1</accession>
<dbReference type="EMBL" id="DPIY01000010">
    <property type="protein sequence ID" value="HCT58530.1"/>
    <property type="molecule type" value="Genomic_DNA"/>
</dbReference>
<dbReference type="Gene3D" id="1.10.510.10">
    <property type="entry name" value="Transferase(Phosphotransferase) domain 1"/>
    <property type="match status" value="1"/>
</dbReference>
<dbReference type="Pfam" id="PF06293">
    <property type="entry name" value="Kdo"/>
    <property type="match status" value="1"/>
</dbReference>